<accession>A0A8D9F0T1</accession>
<reference evidence="3" key="1">
    <citation type="submission" date="2021-05" db="EMBL/GenBank/DDBJ databases">
        <authorList>
            <person name="Alioto T."/>
            <person name="Alioto T."/>
            <person name="Gomez Garrido J."/>
        </authorList>
    </citation>
    <scope>NUCLEOTIDE SEQUENCE</scope>
</reference>
<sequence length="242" mass="26344">MDSTDHVERLHVPPIRPVSLEFGDSTPVISKTVTIMNAPGVKYIDLEEHNELTRRKDSSDLLHGEFEPNTPSSPSKKHLLGGKLYPFAVVLRLRVLQIVCGISALVMGTVAFIEERGQINLGVGILAGLSTVVAAASSIHTSRGFSGYKSPSCDYPLLYFRFLGPTIKIALVLTALWSLVLSVHMTLIVFASEILLKWLTESQSTSISGNILVLAVILALLSIIILITIGLILRIDILHDPD</sequence>
<keyword evidence="2" id="KW-0812">Transmembrane</keyword>
<proteinExistence type="predicted"/>
<organism evidence="3">
    <name type="scientific">Cacopsylla melanoneura</name>
    <dbReference type="NCBI Taxonomy" id="428564"/>
    <lineage>
        <taxon>Eukaryota</taxon>
        <taxon>Metazoa</taxon>
        <taxon>Ecdysozoa</taxon>
        <taxon>Arthropoda</taxon>
        <taxon>Hexapoda</taxon>
        <taxon>Insecta</taxon>
        <taxon>Pterygota</taxon>
        <taxon>Neoptera</taxon>
        <taxon>Paraneoptera</taxon>
        <taxon>Hemiptera</taxon>
        <taxon>Sternorrhyncha</taxon>
        <taxon>Psylloidea</taxon>
        <taxon>Psyllidae</taxon>
        <taxon>Psyllinae</taxon>
        <taxon>Cacopsylla</taxon>
    </lineage>
</organism>
<feature type="compositionally biased region" description="Basic and acidic residues" evidence="1">
    <location>
        <begin position="57"/>
        <end position="66"/>
    </location>
</feature>
<dbReference type="EMBL" id="HBUF01080475">
    <property type="protein sequence ID" value="CAG6632701.1"/>
    <property type="molecule type" value="Transcribed_RNA"/>
</dbReference>
<feature type="transmembrane region" description="Helical" evidence="2">
    <location>
        <begin position="211"/>
        <end position="233"/>
    </location>
</feature>
<feature type="transmembrane region" description="Helical" evidence="2">
    <location>
        <begin position="119"/>
        <end position="139"/>
    </location>
</feature>
<dbReference type="EMBL" id="HBUF01080473">
    <property type="protein sequence ID" value="CAG6632698.1"/>
    <property type="molecule type" value="Transcribed_RNA"/>
</dbReference>
<evidence type="ECO:0000256" key="2">
    <source>
        <dbReference type="SAM" id="Phobius"/>
    </source>
</evidence>
<dbReference type="EMBL" id="HBUF01590125">
    <property type="protein sequence ID" value="CAG6773052.1"/>
    <property type="molecule type" value="Transcribed_RNA"/>
</dbReference>
<dbReference type="EMBL" id="HBUF01378447">
    <property type="protein sequence ID" value="CAG6729306.1"/>
    <property type="molecule type" value="Transcribed_RNA"/>
</dbReference>
<dbReference type="EMBL" id="HBUF01223147">
    <property type="protein sequence ID" value="CAG6670343.1"/>
    <property type="molecule type" value="Transcribed_RNA"/>
</dbReference>
<feature type="transmembrane region" description="Helical" evidence="2">
    <location>
        <begin position="169"/>
        <end position="191"/>
    </location>
</feature>
<feature type="transmembrane region" description="Helical" evidence="2">
    <location>
        <begin position="93"/>
        <end position="113"/>
    </location>
</feature>
<keyword evidence="2" id="KW-0472">Membrane</keyword>
<name>A0A8D9F0T1_9HEMI</name>
<feature type="region of interest" description="Disordered" evidence="1">
    <location>
        <begin position="57"/>
        <end position="77"/>
    </location>
</feature>
<dbReference type="EMBL" id="HBUF01378446">
    <property type="protein sequence ID" value="CAG6729305.1"/>
    <property type="molecule type" value="Transcribed_RNA"/>
</dbReference>
<dbReference type="EMBL" id="HBUF01223146">
    <property type="protein sequence ID" value="CAG6670342.1"/>
    <property type="molecule type" value="Transcribed_RNA"/>
</dbReference>
<evidence type="ECO:0000256" key="1">
    <source>
        <dbReference type="SAM" id="MobiDB-lite"/>
    </source>
</evidence>
<keyword evidence="2" id="KW-1133">Transmembrane helix</keyword>
<protein>
    <submittedName>
        <fullName evidence="3">Uncharacterized protein</fullName>
    </submittedName>
</protein>
<evidence type="ECO:0000313" key="3">
    <source>
        <dbReference type="EMBL" id="CAG6773051.1"/>
    </source>
</evidence>
<dbReference type="EMBL" id="HBUF01223148">
    <property type="protein sequence ID" value="CAG6670344.1"/>
    <property type="molecule type" value="Transcribed_RNA"/>
</dbReference>
<dbReference type="EMBL" id="HBUF01590124">
    <property type="protein sequence ID" value="CAG6773051.1"/>
    <property type="molecule type" value="Transcribed_RNA"/>
</dbReference>
<dbReference type="AlphaFoldDB" id="A0A8D9F0T1"/>